<dbReference type="RefSeq" id="WP_107932464.1">
    <property type="nucleotide sequence ID" value="NZ_CP085009.1"/>
</dbReference>
<dbReference type="AlphaFoldDB" id="A0A318TUH8"/>
<sequence length="177" mass="19685">MSKILSTQMSGLFQRIIQSEEEAIEETSRLLAQASIGQGKIYFACFGELQAIELNALHGAEPFTNLKSWSPSISLTESDRVCIFTANSENPEALSLAKELYDSFIPFSVVSSEPKSDSNELSELAYTYVSMKVRGGILPHPTRLGERVVIPYLMAGLFVYEAIKLNYDEMISDDDEL</sequence>
<evidence type="ECO:0000313" key="3">
    <source>
        <dbReference type="Proteomes" id="UP000247416"/>
    </source>
</evidence>
<organism evidence="2 3">
    <name type="scientific">Ureibacillus chungkukjangi</name>
    <dbReference type="NCBI Taxonomy" id="1202712"/>
    <lineage>
        <taxon>Bacteria</taxon>
        <taxon>Bacillati</taxon>
        <taxon>Bacillota</taxon>
        <taxon>Bacilli</taxon>
        <taxon>Bacillales</taxon>
        <taxon>Caryophanaceae</taxon>
        <taxon>Ureibacillus</taxon>
    </lineage>
</organism>
<dbReference type="Pfam" id="PF10740">
    <property type="entry name" value="DUF2529"/>
    <property type="match status" value="1"/>
</dbReference>
<dbReference type="Gene3D" id="3.40.50.10490">
    <property type="entry name" value="Glucose-6-phosphate isomerase like protein, domain 1"/>
    <property type="match status" value="1"/>
</dbReference>
<dbReference type="OrthoDB" id="2737584at2"/>
<reference evidence="2 3" key="1">
    <citation type="submission" date="2018-06" db="EMBL/GenBank/DDBJ databases">
        <title>Genomic Encyclopedia of Archaeal and Bacterial Type Strains, Phase II (KMG-II): from individual species to whole genera.</title>
        <authorList>
            <person name="Goeker M."/>
        </authorList>
    </citation>
    <scope>NUCLEOTIDE SEQUENCE [LARGE SCALE GENOMIC DNA]</scope>
    <source>
        <strain evidence="2 3">KACC 16626</strain>
    </source>
</reference>
<feature type="domain" description="DUF2529" evidence="1">
    <location>
        <begin position="1"/>
        <end position="171"/>
    </location>
</feature>
<dbReference type="Proteomes" id="UP000247416">
    <property type="component" value="Unassembled WGS sequence"/>
</dbReference>
<accession>A0A318TUH8</accession>
<keyword evidence="3" id="KW-1185">Reference proteome</keyword>
<dbReference type="EMBL" id="QJTJ01000004">
    <property type="protein sequence ID" value="PYF07517.1"/>
    <property type="molecule type" value="Genomic_DNA"/>
</dbReference>
<evidence type="ECO:0000313" key="2">
    <source>
        <dbReference type="EMBL" id="PYF07517.1"/>
    </source>
</evidence>
<protein>
    <submittedName>
        <fullName evidence="2">Uncharacterized protein DUF2529</fullName>
    </submittedName>
</protein>
<evidence type="ECO:0000259" key="1">
    <source>
        <dbReference type="Pfam" id="PF10740"/>
    </source>
</evidence>
<comment type="caution">
    <text evidence="2">The sequence shown here is derived from an EMBL/GenBank/DDBJ whole genome shotgun (WGS) entry which is preliminary data.</text>
</comment>
<name>A0A318TUH8_9BACL</name>
<gene>
    <name evidence="2" type="ORF">BJ095_10425</name>
</gene>
<proteinExistence type="predicted"/>
<dbReference type="InterPro" id="IPR019676">
    <property type="entry name" value="DUF2529"/>
</dbReference>